<keyword evidence="3" id="KW-0560">Oxidoreductase</keyword>
<dbReference type="RefSeq" id="WP_194215865.1">
    <property type="nucleotide sequence ID" value="NZ_CP061205.1"/>
</dbReference>
<dbReference type="InterPro" id="IPR016161">
    <property type="entry name" value="Ald_DH/histidinol_DH"/>
</dbReference>
<organism evidence="5 6">
    <name type="scientific">Kordiimonas pumila</name>
    <dbReference type="NCBI Taxonomy" id="2161677"/>
    <lineage>
        <taxon>Bacteria</taxon>
        <taxon>Pseudomonadati</taxon>
        <taxon>Pseudomonadota</taxon>
        <taxon>Alphaproteobacteria</taxon>
        <taxon>Kordiimonadales</taxon>
        <taxon>Kordiimonadaceae</taxon>
        <taxon>Kordiimonas</taxon>
    </lineage>
</organism>
<dbReference type="InterPro" id="IPR047110">
    <property type="entry name" value="GABD/Sad-like"/>
</dbReference>
<keyword evidence="2" id="KW-0521">NADP</keyword>
<dbReference type="Gene3D" id="3.40.605.10">
    <property type="entry name" value="Aldehyde Dehydrogenase, Chain A, domain 1"/>
    <property type="match status" value="1"/>
</dbReference>
<evidence type="ECO:0000256" key="2">
    <source>
        <dbReference type="ARBA" id="ARBA00022857"/>
    </source>
</evidence>
<reference evidence="6" key="1">
    <citation type="journal article" date="2019" name="Int. J. Syst. Evol. Microbiol.">
        <title>The Global Catalogue of Microorganisms (GCM) 10K type strain sequencing project: providing services to taxonomists for standard genome sequencing and annotation.</title>
        <authorList>
            <consortium name="The Broad Institute Genomics Platform"/>
            <consortium name="The Broad Institute Genome Sequencing Center for Infectious Disease"/>
            <person name="Wu L."/>
            <person name="Ma J."/>
        </authorList>
    </citation>
    <scope>NUCLEOTIDE SEQUENCE [LARGE SCALE GENOMIC DNA]</scope>
    <source>
        <strain evidence="6">KCTC 62164</strain>
    </source>
</reference>
<dbReference type="InterPro" id="IPR015590">
    <property type="entry name" value="Aldehyde_DH_dom"/>
</dbReference>
<keyword evidence="6" id="KW-1185">Reference proteome</keyword>
<accession>A0ABV7D7M8</accession>
<dbReference type="PANTHER" id="PTHR43217">
    <property type="entry name" value="SUCCINATE SEMIALDEHYDE DEHYDROGENASE [NAD(P)+] SAD"/>
    <property type="match status" value="1"/>
</dbReference>
<sequence length="460" mass="49688">MQYSCNPATGETLAKYDIQSASNVDIRLSAAITAQVGWRQKSLSQRAELLRSMADVLRTYKGEYARIITLEVGKPIREAEAEIEKCALNCDFYAERAPEWLADTKVEIEDLESFVVYDPLGIVLAIMPWNYPFWQVFRFLAPALAAGNGAVLKHAANVPQCALAIESALGEAGCPKGLFTSLLIETELVENLIKDPRIAAVTLTGSTAVGKIVASQAGAALKKQVLELGGSDPFIIFEDADIEKAAIGAVKGRFLNAGQSCVNAKRFIVVDKVADAFVTAFKAKTEALVMGDPMLPETDIGPMARANLRDQLHSQVQRTLAAGATLVLGGAPVEGRGFYYAPTILDNVTLDMAAFYEEIFGPVAAIIRVPDEDTAIRYANQTEFGLGASLWTENKVSAKKIARQIDAGAVFINKIVASDPHLPFGGIKQSGYGRELADVGLREFVNIKTLCVEKTKGRKL</sequence>
<proteinExistence type="inferred from homology"/>
<dbReference type="PROSITE" id="PS00070">
    <property type="entry name" value="ALDEHYDE_DEHYDR_CYS"/>
    <property type="match status" value="1"/>
</dbReference>
<dbReference type="EMBL" id="JBHRSL010000012">
    <property type="protein sequence ID" value="MFC3053209.1"/>
    <property type="molecule type" value="Genomic_DNA"/>
</dbReference>
<dbReference type="PANTHER" id="PTHR43217:SF1">
    <property type="entry name" value="SUCCINATE SEMIALDEHYDE DEHYDROGENASE [NAD(P)+] SAD"/>
    <property type="match status" value="1"/>
</dbReference>
<evidence type="ECO:0000313" key="6">
    <source>
        <dbReference type="Proteomes" id="UP001595444"/>
    </source>
</evidence>
<dbReference type="Proteomes" id="UP001595444">
    <property type="component" value="Unassembled WGS sequence"/>
</dbReference>
<dbReference type="InterPro" id="IPR044148">
    <property type="entry name" value="ALDH_GabD1-like"/>
</dbReference>
<dbReference type="Pfam" id="PF00171">
    <property type="entry name" value="Aldedh"/>
    <property type="match status" value="1"/>
</dbReference>
<name>A0ABV7D7M8_9PROT</name>
<dbReference type="InterPro" id="IPR016163">
    <property type="entry name" value="Ald_DH_C"/>
</dbReference>
<evidence type="ECO:0000256" key="1">
    <source>
        <dbReference type="ARBA" id="ARBA00009986"/>
    </source>
</evidence>
<dbReference type="InterPro" id="IPR016162">
    <property type="entry name" value="Ald_DH_N"/>
</dbReference>
<gene>
    <name evidence="5" type="ORF">ACFOKA_14955</name>
</gene>
<dbReference type="SUPFAM" id="SSF53720">
    <property type="entry name" value="ALDH-like"/>
    <property type="match status" value="1"/>
</dbReference>
<dbReference type="CDD" id="cd07100">
    <property type="entry name" value="ALDH_SSADH1_GabD1"/>
    <property type="match status" value="1"/>
</dbReference>
<evidence type="ECO:0000259" key="4">
    <source>
        <dbReference type="Pfam" id="PF00171"/>
    </source>
</evidence>
<feature type="domain" description="Aldehyde dehydrogenase" evidence="4">
    <location>
        <begin position="4"/>
        <end position="449"/>
    </location>
</feature>
<evidence type="ECO:0000256" key="3">
    <source>
        <dbReference type="ARBA" id="ARBA00023002"/>
    </source>
</evidence>
<protein>
    <submittedName>
        <fullName evidence="5">NAD-dependent succinate-semialdehyde dehydrogenase</fullName>
    </submittedName>
</protein>
<dbReference type="Gene3D" id="3.40.309.10">
    <property type="entry name" value="Aldehyde Dehydrogenase, Chain A, domain 2"/>
    <property type="match status" value="1"/>
</dbReference>
<evidence type="ECO:0000313" key="5">
    <source>
        <dbReference type="EMBL" id="MFC3053209.1"/>
    </source>
</evidence>
<dbReference type="InterPro" id="IPR016160">
    <property type="entry name" value="Ald_DH_CS_CYS"/>
</dbReference>
<comment type="similarity">
    <text evidence="1">Belongs to the aldehyde dehydrogenase family.</text>
</comment>
<comment type="caution">
    <text evidence="5">The sequence shown here is derived from an EMBL/GenBank/DDBJ whole genome shotgun (WGS) entry which is preliminary data.</text>
</comment>